<comment type="caution">
    <text evidence="2">The sequence shown here is derived from an EMBL/GenBank/DDBJ whole genome shotgun (WGS) entry which is preliminary data.</text>
</comment>
<dbReference type="CDD" id="cd04301">
    <property type="entry name" value="NAT_SF"/>
    <property type="match status" value="1"/>
</dbReference>
<evidence type="ECO:0000313" key="3">
    <source>
        <dbReference type="Proteomes" id="UP000461739"/>
    </source>
</evidence>
<dbReference type="AlphaFoldDB" id="A0AAN6B4L9"/>
<reference evidence="2 3" key="1">
    <citation type="submission" date="2019-10" db="EMBL/GenBank/DDBJ databases">
        <title>Bacillus from the desert of Cuatro Cinegas, Coahuila.</title>
        <authorList>
            <person name="Olmedo-Alvarez G."/>
            <person name="Saldana S."/>
            <person name="Barcelo D."/>
        </authorList>
    </citation>
    <scope>NUCLEOTIDE SEQUENCE [LARGE SCALE GENOMIC DNA]</scope>
    <source>
        <strain evidence="2 3">CH316_11T</strain>
    </source>
</reference>
<dbReference type="PROSITE" id="PS51186">
    <property type="entry name" value="GNAT"/>
    <property type="match status" value="1"/>
</dbReference>
<dbReference type="SUPFAM" id="SSF55729">
    <property type="entry name" value="Acyl-CoA N-acyltransferases (Nat)"/>
    <property type="match status" value="1"/>
</dbReference>
<dbReference type="RefSeq" id="WP_151581052.1">
    <property type="nucleotide sequence ID" value="NZ_WBPI01000027.1"/>
</dbReference>
<evidence type="ECO:0000313" key="2">
    <source>
        <dbReference type="EMBL" id="KAB2446139.1"/>
    </source>
</evidence>
<proteinExistence type="predicted"/>
<organism evidence="2 3">
    <name type="scientific">Bacillus cereus</name>
    <dbReference type="NCBI Taxonomy" id="1396"/>
    <lineage>
        <taxon>Bacteria</taxon>
        <taxon>Bacillati</taxon>
        <taxon>Bacillota</taxon>
        <taxon>Bacilli</taxon>
        <taxon>Bacillales</taxon>
        <taxon>Bacillaceae</taxon>
        <taxon>Bacillus</taxon>
        <taxon>Bacillus cereus group</taxon>
    </lineage>
</organism>
<evidence type="ECO:0000259" key="1">
    <source>
        <dbReference type="PROSITE" id="PS51186"/>
    </source>
</evidence>
<dbReference type="GO" id="GO:0016747">
    <property type="term" value="F:acyltransferase activity, transferring groups other than amino-acyl groups"/>
    <property type="evidence" value="ECO:0007669"/>
    <property type="project" value="InterPro"/>
</dbReference>
<dbReference type="InterPro" id="IPR000182">
    <property type="entry name" value="GNAT_dom"/>
</dbReference>
<name>A0AAN6B4L9_BACCE</name>
<gene>
    <name evidence="2" type="ORF">F8165_29005</name>
</gene>
<accession>A0AAN6B4L9</accession>
<protein>
    <submittedName>
        <fullName evidence="2">GNAT family N-acetyltransferase</fullName>
    </submittedName>
</protein>
<dbReference type="InterPro" id="IPR016181">
    <property type="entry name" value="Acyl_CoA_acyltransferase"/>
</dbReference>
<feature type="domain" description="N-acetyltransferase" evidence="1">
    <location>
        <begin position="4"/>
        <end position="141"/>
    </location>
</feature>
<dbReference type="EMBL" id="WBPI01000027">
    <property type="protein sequence ID" value="KAB2446139.1"/>
    <property type="molecule type" value="Genomic_DNA"/>
</dbReference>
<sequence>MDLYITKELNSNDKNYVIRLLKEYNSKFLPSDLKKKSEDIHVFLRDENGTVCGGILGEIYANWLEIHTFMMDEDIRKHGYGSKLLLEIEQIAMEKNCDFIKVDTLSFQALNFYKKHGYHVFGVIDNAGRDYKHYYLKKDLSDIHV</sequence>
<dbReference type="Gene3D" id="3.40.630.30">
    <property type="match status" value="1"/>
</dbReference>
<dbReference type="Proteomes" id="UP000461739">
    <property type="component" value="Unassembled WGS sequence"/>
</dbReference>
<dbReference type="Pfam" id="PF00583">
    <property type="entry name" value="Acetyltransf_1"/>
    <property type="match status" value="1"/>
</dbReference>